<comment type="caution">
    <text evidence="1">The sequence shown here is derived from an EMBL/GenBank/DDBJ whole genome shotgun (WGS) entry which is preliminary data.</text>
</comment>
<gene>
    <name evidence="1" type="ORF">DIT71_17390</name>
</gene>
<reference evidence="2" key="1">
    <citation type="submission" date="2018-05" db="EMBL/GenBank/DDBJ databases">
        <authorList>
            <person name="Lu D."/>
        </authorList>
    </citation>
    <scope>NUCLEOTIDE SEQUENCE [LARGE SCALE GENOMIC DNA]</scope>
    <source>
        <strain evidence="2">F01</strain>
    </source>
</reference>
<name>A0A2V3ZJB0_9GAMM</name>
<protein>
    <submittedName>
        <fullName evidence="1">Uncharacterized protein</fullName>
    </submittedName>
</protein>
<dbReference type="Proteomes" id="UP000253987">
    <property type="component" value="Unassembled WGS sequence"/>
</dbReference>
<keyword evidence="2" id="KW-1185">Reference proteome</keyword>
<evidence type="ECO:0000313" key="1">
    <source>
        <dbReference type="EMBL" id="PXX88382.1"/>
    </source>
</evidence>
<proteinExistence type="predicted"/>
<sequence>PPQVTQRTAPVLTDDDSIRKVLQEFDDLVNDFTKGVAEDVLLDYMVDNFSDEITQALGVLTDLISDQLKLQEEGALELAAQMAGAIGLGDDEE</sequence>
<dbReference type="RefSeq" id="WP_158538983.1">
    <property type="nucleotide sequence ID" value="NZ_QFWX01000013.1"/>
</dbReference>
<feature type="non-terminal residue" evidence="1">
    <location>
        <position position="1"/>
    </location>
</feature>
<reference evidence="1 2" key="2">
    <citation type="submission" date="2018-06" db="EMBL/GenBank/DDBJ databases">
        <title>Marinobactersediminissp. nov, a moderately halophilic bacterium isolated from marine solar saltern.</title>
        <authorList>
            <person name="Zhang Y."/>
        </authorList>
    </citation>
    <scope>NUCLEOTIDE SEQUENCE [LARGE SCALE GENOMIC DNA]</scope>
    <source>
        <strain evidence="1 2">F01</strain>
    </source>
</reference>
<accession>A0A2V3ZJB0</accession>
<evidence type="ECO:0000313" key="2">
    <source>
        <dbReference type="Proteomes" id="UP000253987"/>
    </source>
</evidence>
<dbReference type="AlphaFoldDB" id="A0A2V3ZJB0"/>
<organism evidence="1 2">
    <name type="scientific">Marinobacter vulgaris</name>
    <dbReference type="NCBI Taxonomy" id="1928331"/>
    <lineage>
        <taxon>Bacteria</taxon>
        <taxon>Pseudomonadati</taxon>
        <taxon>Pseudomonadota</taxon>
        <taxon>Gammaproteobacteria</taxon>
        <taxon>Pseudomonadales</taxon>
        <taxon>Marinobacteraceae</taxon>
        <taxon>Marinobacter</taxon>
    </lineage>
</organism>
<dbReference type="EMBL" id="QFWX01000013">
    <property type="protein sequence ID" value="PXX88382.1"/>
    <property type="molecule type" value="Genomic_DNA"/>
</dbReference>